<dbReference type="Proteomes" id="UP000029120">
    <property type="component" value="Unassembled WGS sequence"/>
</dbReference>
<sequence length="62" mass="7013">MTPSSADSWLDRKQDEDDSKTVSDFGNFGEMTVSDFGNFGEMTADPSLFAWRMILSSELVRR</sequence>
<feature type="region of interest" description="Disordered" evidence="1">
    <location>
        <begin position="1"/>
        <end position="23"/>
    </location>
</feature>
<protein>
    <submittedName>
        <fullName evidence="2">Uncharacterized protein</fullName>
    </submittedName>
</protein>
<name>A0A087FWL1_ARAAL</name>
<feature type="compositionally biased region" description="Basic and acidic residues" evidence="1">
    <location>
        <begin position="9"/>
        <end position="21"/>
    </location>
</feature>
<dbReference type="Gramene" id="KFK22013">
    <property type="protein sequence ID" value="KFK22013"/>
    <property type="gene ID" value="AALP_AAs60000U000100"/>
</dbReference>
<evidence type="ECO:0000313" key="3">
    <source>
        <dbReference type="Proteomes" id="UP000029120"/>
    </source>
</evidence>
<keyword evidence="3" id="KW-1185">Reference proteome</keyword>
<accession>A0A087FWL1</accession>
<feature type="non-terminal residue" evidence="2">
    <location>
        <position position="62"/>
    </location>
</feature>
<dbReference type="AlphaFoldDB" id="A0A087FWL1"/>
<evidence type="ECO:0000313" key="2">
    <source>
        <dbReference type="EMBL" id="KFK22013.1"/>
    </source>
</evidence>
<proteinExistence type="predicted"/>
<dbReference type="EMBL" id="KL993608">
    <property type="protein sequence ID" value="KFK22013.1"/>
    <property type="molecule type" value="Genomic_DNA"/>
</dbReference>
<organism evidence="2 3">
    <name type="scientific">Arabis alpina</name>
    <name type="common">Alpine rock-cress</name>
    <dbReference type="NCBI Taxonomy" id="50452"/>
    <lineage>
        <taxon>Eukaryota</taxon>
        <taxon>Viridiplantae</taxon>
        <taxon>Streptophyta</taxon>
        <taxon>Embryophyta</taxon>
        <taxon>Tracheophyta</taxon>
        <taxon>Spermatophyta</taxon>
        <taxon>Magnoliopsida</taxon>
        <taxon>eudicotyledons</taxon>
        <taxon>Gunneridae</taxon>
        <taxon>Pentapetalae</taxon>
        <taxon>rosids</taxon>
        <taxon>malvids</taxon>
        <taxon>Brassicales</taxon>
        <taxon>Brassicaceae</taxon>
        <taxon>Arabideae</taxon>
        <taxon>Arabis</taxon>
    </lineage>
</organism>
<gene>
    <name evidence="2" type="ORF">AALP_AAs60000U000100</name>
</gene>
<evidence type="ECO:0000256" key="1">
    <source>
        <dbReference type="SAM" id="MobiDB-lite"/>
    </source>
</evidence>
<reference evidence="3" key="1">
    <citation type="journal article" date="2015" name="Nat. Plants">
        <title>Genome expansion of Arabis alpina linked with retrotransposition and reduced symmetric DNA methylation.</title>
        <authorList>
            <person name="Willing E.M."/>
            <person name="Rawat V."/>
            <person name="Mandakova T."/>
            <person name="Maumus F."/>
            <person name="James G.V."/>
            <person name="Nordstroem K.J."/>
            <person name="Becker C."/>
            <person name="Warthmann N."/>
            <person name="Chica C."/>
            <person name="Szarzynska B."/>
            <person name="Zytnicki M."/>
            <person name="Albani M.C."/>
            <person name="Kiefer C."/>
            <person name="Bergonzi S."/>
            <person name="Castaings L."/>
            <person name="Mateos J.L."/>
            <person name="Berns M.C."/>
            <person name="Bujdoso N."/>
            <person name="Piofczyk T."/>
            <person name="de Lorenzo L."/>
            <person name="Barrero-Sicilia C."/>
            <person name="Mateos I."/>
            <person name="Piednoel M."/>
            <person name="Hagmann J."/>
            <person name="Chen-Min-Tao R."/>
            <person name="Iglesias-Fernandez R."/>
            <person name="Schuster S.C."/>
            <person name="Alonso-Blanco C."/>
            <person name="Roudier F."/>
            <person name="Carbonero P."/>
            <person name="Paz-Ares J."/>
            <person name="Davis S.J."/>
            <person name="Pecinka A."/>
            <person name="Quesneville H."/>
            <person name="Colot V."/>
            <person name="Lysak M.A."/>
            <person name="Weigel D."/>
            <person name="Coupland G."/>
            <person name="Schneeberger K."/>
        </authorList>
    </citation>
    <scope>NUCLEOTIDE SEQUENCE [LARGE SCALE GENOMIC DNA]</scope>
    <source>
        <strain evidence="3">cv. Pajares</strain>
    </source>
</reference>